<gene>
    <name evidence="2" type="ORF">NEA10_13295</name>
</gene>
<accession>A0ABY5AKV9</accession>
<dbReference type="InterPro" id="IPR000639">
    <property type="entry name" value="Epox_hydrolase-like"/>
</dbReference>
<dbReference type="InterPro" id="IPR000073">
    <property type="entry name" value="AB_hydrolase_1"/>
</dbReference>
<evidence type="ECO:0000259" key="1">
    <source>
        <dbReference type="Pfam" id="PF12697"/>
    </source>
</evidence>
<evidence type="ECO:0000313" key="2">
    <source>
        <dbReference type="EMBL" id="USR89832.1"/>
    </source>
</evidence>
<organism evidence="2 3">
    <name type="scientific">Phormidium yuhuli AB48</name>
    <dbReference type="NCBI Taxonomy" id="2940671"/>
    <lineage>
        <taxon>Bacteria</taxon>
        <taxon>Bacillati</taxon>
        <taxon>Cyanobacteriota</taxon>
        <taxon>Cyanophyceae</taxon>
        <taxon>Oscillatoriophycideae</taxon>
        <taxon>Oscillatoriales</taxon>
        <taxon>Oscillatoriaceae</taxon>
        <taxon>Phormidium</taxon>
        <taxon>Phormidium yuhuli</taxon>
    </lineage>
</organism>
<protein>
    <submittedName>
        <fullName evidence="2">Alpha/beta fold hydrolase</fullName>
    </submittedName>
</protein>
<dbReference type="GO" id="GO:0016787">
    <property type="term" value="F:hydrolase activity"/>
    <property type="evidence" value="ECO:0007669"/>
    <property type="project" value="UniProtKB-KW"/>
</dbReference>
<dbReference type="SUPFAM" id="SSF53474">
    <property type="entry name" value="alpha/beta-Hydrolases"/>
    <property type="match status" value="1"/>
</dbReference>
<keyword evidence="2" id="KW-0378">Hydrolase</keyword>
<dbReference type="Proteomes" id="UP001056708">
    <property type="component" value="Chromosome"/>
</dbReference>
<keyword evidence="3" id="KW-1185">Reference proteome</keyword>
<proteinExistence type="predicted"/>
<feature type="domain" description="AB hydrolase-1" evidence="1">
    <location>
        <begin position="42"/>
        <end position="294"/>
    </location>
</feature>
<name>A0ABY5AKV9_9CYAN</name>
<dbReference type="InterPro" id="IPR029058">
    <property type="entry name" value="AB_hydrolase_fold"/>
</dbReference>
<dbReference type="PRINTS" id="PR00111">
    <property type="entry name" value="ABHYDROLASE"/>
</dbReference>
<dbReference type="Pfam" id="PF12697">
    <property type="entry name" value="Abhydrolase_6"/>
    <property type="match status" value="1"/>
</dbReference>
<dbReference type="Gene3D" id="3.40.50.1820">
    <property type="entry name" value="alpha/beta hydrolase"/>
    <property type="match status" value="1"/>
</dbReference>
<dbReference type="PANTHER" id="PTHR46438">
    <property type="entry name" value="ALPHA/BETA-HYDROLASES SUPERFAMILY PROTEIN"/>
    <property type="match status" value="1"/>
</dbReference>
<dbReference type="PRINTS" id="PR00412">
    <property type="entry name" value="EPOXHYDRLASE"/>
</dbReference>
<sequence>MASVSRSVADESNAPAATEPKFWNWRGFRICYRHQGQSGPAMVLVHGFGASMGHWRKNIPDWSQFAQVYALDLLGFGQSHKPTPGLVIDYTFETWGDLLADFCREVVGEPAFLIGNSIGCVVAMQTAVSHPDWVRGVVQLNCSLRLLHDKRRASQAWIKQISAPMLQNLLAIKPLGDFFFAQLATPKTVRKILLQAYRRQEAVSEELVELLLQPARDRRASDVFIAFTRYSQGPLPEELLESLPCPTLIIWGEEDPWEPLELGRKLAEYPAVDAFISLPNVGHCPQDEAPEEVNPLVQDWLCQQLEKPVNP</sequence>
<reference evidence="2" key="1">
    <citation type="submission" date="2022-06" db="EMBL/GenBank/DDBJ databases">
        <title>Genome sequence of Phormidium yuhuli AB48 isolated from an industrial photobioreactor environment.</title>
        <authorList>
            <person name="Qiu Y."/>
            <person name="Noonan A.J.C."/>
            <person name="Dofher K."/>
            <person name="Koch M."/>
            <person name="Kieft B."/>
            <person name="Lin X."/>
            <person name="Ziels R.M."/>
            <person name="Hallam S.J."/>
        </authorList>
    </citation>
    <scope>NUCLEOTIDE SEQUENCE</scope>
    <source>
        <strain evidence="2">AB48</strain>
    </source>
</reference>
<dbReference type="RefSeq" id="WP_252661071.1">
    <property type="nucleotide sequence ID" value="NZ_CP098611.1"/>
</dbReference>
<dbReference type="EMBL" id="CP098611">
    <property type="protein sequence ID" value="USR89832.1"/>
    <property type="molecule type" value="Genomic_DNA"/>
</dbReference>
<evidence type="ECO:0000313" key="3">
    <source>
        <dbReference type="Proteomes" id="UP001056708"/>
    </source>
</evidence>
<dbReference type="PANTHER" id="PTHR46438:SF12">
    <property type="entry name" value="ALPHA_BETA-HYDROLASES SUPERFAMILY PROTEIN"/>
    <property type="match status" value="1"/>
</dbReference>